<reference evidence="2 3" key="1">
    <citation type="submission" date="2019-03" db="EMBL/GenBank/DDBJ databases">
        <title>Genomic Encyclopedia of Type Strains, Phase IV (KMG-IV): sequencing the most valuable type-strain genomes for metagenomic binning, comparative biology and taxonomic classification.</title>
        <authorList>
            <person name="Goeker M."/>
        </authorList>
    </citation>
    <scope>NUCLEOTIDE SEQUENCE [LARGE SCALE GENOMIC DNA]</scope>
    <source>
        <strain evidence="2 3">DSM 25964</strain>
    </source>
</reference>
<dbReference type="OrthoDB" id="428540at2"/>
<dbReference type="AlphaFoldDB" id="A0A4R8M246"/>
<dbReference type="CDD" id="cd00093">
    <property type="entry name" value="HTH_XRE"/>
    <property type="match status" value="1"/>
</dbReference>
<dbReference type="SMART" id="SM00530">
    <property type="entry name" value="HTH_XRE"/>
    <property type="match status" value="1"/>
</dbReference>
<dbReference type="GO" id="GO:0003677">
    <property type="term" value="F:DNA binding"/>
    <property type="evidence" value="ECO:0007669"/>
    <property type="project" value="InterPro"/>
</dbReference>
<name>A0A4R8M246_9BACT</name>
<evidence type="ECO:0000313" key="2">
    <source>
        <dbReference type="EMBL" id="TDY57984.1"/>
    </source>
</evidence>
<organism evidence="2 3">
    <name type="scientific">Aminivibrio pyruvatiphilus</name>
    <dbReference type="NCBI Taxonomy" id="1005740"/>
    <lineage>
        <taxon>Bacteria</taxon>
        <taxon>Thermotogati</taxon>
        <taxon>Synergistota</taxon>
        <taxon>Synergistia</taxon>
        <taxon>Synergistales</taxon>
        <taxon>Aminobacteriaceae</taxon>
        <taxon>Aminivibrio</taxon>
    </lineage>
</organism>
<keyword evidence="3" id="KW-1185">Reference proteome</keyword>
<dbReference type="Gene3D" id="1.10.260.40">
    <property type="entry name" value="lambda repressor-like DNA-binding domains"/>
    <property type="match status" value="1"/>
</dbReference>
<dbReference type="Pfam" id="PF01381">
    <property type="entry name" value="HTH_3"/>
    <property type="match status" value="1"/>
</dbReference>
<comment type="caution">
    <text evidence="2">The sequence shown here is derived from an EMBL/GenBank/DDBJ whole genome shotgun (WGS) entry which is preliminary data.</text>
</comment>
<dbReference type="InterPro" id="IPR010982">
    <property type="entry name" value="Lambda_DNA-bd_dom_sf"/>
</dbReference>
<accession>A0A4R8M246</accession>
<protein>
    <submittedName>
        <fullName evidence="2">Helix-turn-helix protein</fullName>
    </submittedName>
</protein>
<proteinExistence type="predicted"/>
<sequence>MSGELRSWEDVKKDLLKNPETASAYNDLEGEYKLISAIIQSRLEKKLSQADLAARMGTSQSNISRLESGRYNPSLQFLRRVARALEKDLEVTLK</sequence>
<dbReference type="EMBL" id="SORI01000015">
    <property type="protein sequence ID" value="TDY57984.1"/>
    <property type="molecule type" value="Genomic_DNA"/>
</dbReference>
<dbReference type="PROSITE" id="PS50943">
    <property type="entry name" value="HTH_CROC1"/>
    <property type="match status" value="1"/>
</dbReference>
<dbReference type="SUPFAM" id="SSF47413">
    <property type="entry name" value="lambda repressor-like DNA-binding domains"/>
    <property type="match status" value="1"/>
</dbReference>
<evidence type="ECO:0000313" key="3">
    <source>
        <dbReference type="Proteomes" id="UP000295066"/>
    </source>
</evidence>
<feature type="domain" description="HTH cro/C1-type" evidence="1">
    <location>
        <begin position="38"/>
        <end position="93"/>
    </location>
</feature>
<dbReference type="Proteomes" id="UP000295066">
    <property type="component" value="Unassembled WGS sequence"/>
</dbReference>
<evidence type="ECO:0000259" key="1">
    <source>
        <dbReference type="PROSITE" id="PS50943"/>
    </source>
</evidence>
<dbReference type="RefSeq" id="WP_133958134.1">
    <property type="nucleotide sequence ID" value="NZ_SORI01000015.1"/>
</dbReference>
<dbReference type="InterPro" id="IPR001387">
    <property type="entry name" value="Cro/C1-type_HTH"/>
</dbReference>
<gene>
    <name evidence="2" type="ORF">C8D99_1152</name>
</gene>